<comment type="caution">
    <text evidence="3">The sequence shown here is derived from an EMBL/GenBank/DDBJ whole genome shotgun (WGS) entry which is preliminary data.</text>
</comment>
<keyword evidence="2" id="KW-0472">Membrane</keyword>
<keyword evidence="2" id="KW-0812">Transmembrane</keyword>
<protein>
    <recommendedName>
        <fullName evidence="5">YtzI protein</fullName>
    </recommendedName>
</protein>
<dbReference type="Proteomes" id="UP001595932">
    <property type="component" value="Unassembled WGS sequence"/>
</dbReference>
<feature type="transmembrane region" description="Helical" evidence="2">
    <location>
        <begin position="6"/>
        <end position="31"/>
    </location>
</feature>
<feature type="region of interest" description="Disordered" evidence="1">
    <location>
        <begin position="52"/>
        <end position="71"/>
    </location>
</feature>
<dbReference type="EMBL" id="JBHSGL010000005">
    <property type="protein sequence ID" value="MFC4713663.1"/>
    <property type="molecule type" value="Genomic_DNA"/>
</dbReference>
<keyword evidence="2" id="KW-1133">Transmembrane helix</keyword>
<evidence type="ECO:0000313" key="4">
    <source>
        <dbReference type="Proteomes" id="UP001595932"/>
    </source>
</evidence>
<name>A0ABV9MEX0_9BACL</name>
<evidence type="ECO:0000313" key="3">
    <source>
        <dbReference type="EMBL" id="MFC4713663.1"/>
    </source>
</evidence>
<proteinExistence type="predicted"/>
<accession>A0ABV9MEX0</accession>
<evidence type="ECO:0008006" key="5">
    <source>
        <dbReference type="Google" id="ProtNLM"/>
    </source>
</evidence>
<keyword evidence="4" id="KW-1185">Reference proteome</keyword>
<gene>
    <name evidence="3" type="ORF">ACFO5U_12350</name>
</gene>
<organism evidence="3 4">
    <name type="scientific">Planococcus dechangensis</name>
    <dbReference type="NCBI Taxonomy" id="1176255"/>
    <lineage>
        <taxon>Bacteria</taxon>
        <taxon>Bacillati</taxon>
        <taxon>Bacillota</taxon>
        <taxon>Bacilli</taxon>
        <taxon>Bacillales</taxon>
        <taxon>Caryophanaceae</taxon>
        <taxon>Planococcus</taxon>
    </lineage>
</organism>
<sequence length="71" mass="7980">MELNGMTIAIIIFVLFLLITGFVVGSILMALKKTKSKKVDDAPVHEQAEFQRDVEVNEMDKQNADSNDKLQ</sequence>
<reference evidence="4" key="1">
    <citation type="journal article" date="2019" name="Int. J. Syst. Evol. Microbiol.">
        <title>The Global Catalogue of Microorganisms (GCM) 10K type strain sequencing project: providing services to taxonomists for standard genome sequencing and annotation.</title>
        <authorList>
            <consortium name="The Broad Institute Genomics Platform"/>
            <consortium name="The Broad Institute Genome Sequencing Center for Infectious Disease"/>
            <person name="Wu L."/>
            <person name="Ma J."/>
        </authorList>
    </citation>
    <scope>NUCLEOTIDE SEQUENCE [LARGE SCALE GENOMIC DNA]</scope>
    <source>
        <strain evidence="4">CGMCC 1.12151</strain>
    </source>
</reference>
<evidence type="ECO:0000256" key="2">
    <source>
        <dbReference type="SAM" id="Phobius"/>
    </source>
</evidence>
<dbReference type="RefSeq" id="WP_377279364.1">
    <property type="nucleotide sequence ID" value="NZ_JBHSGL010000005.1"/>
</dbReference>
<evidence type="ECO:0000256" key="1">
    <source>
        <dbReference type="SAM" id="MobiDB-lite"/>
    </source>
</evidence>